<dbReference type="AlphaFoldDB" id="A0A286RAI3"/>
<reference evidence="1 2" key="1">
    <citation type="journal article" name="Front. Microbiol.">
        <title>Sugar Metabolism of the First Thermophilic Planctomycete Thermogutta terrifontis: Comparative Genomic and Transcriptomic Approaches.</title>
        <authorList>
            <person name="Elcheninov A.G."/>
            <person name="Menzel P."/>
            <person name="Gudbergsdottir S.R."/>
            <person name="Slesarev A.I."/>
            <person name="Kadnikov V.V."/>
            <person name="Krogh A."/>
            <person name="Bonch-Osmolovskaya E.A."/>
            <person name="Peng X."/>
            <person name="Kublanov I.V."/>
        </authorList>
    </citation>
    <scope>NUCLEOTIDE SEQUENCE [LARGE SCALE GENOMIC DNA]</scope>
    <source>
        <strain evidence="1 2">R1</strain>
    </source>
</reference>
<dbReference type="OrthoDB" id="212892at2"/>
<name>A0A286RAI3_9BACT</name>
<protein>
    <recommendedName>
        <fullName evidence="3">HEAT repeat domain-containing protein</fullName>
    </recommendedName>
</protein>
<organism evidence="1 2">
    <name type="scientific">Thermogutta terrifontis</name>
    <dbReference type="NCBI Taxonomy" id="1331910"/>
    <lineage>
        <taxon>Bacteria</taxon>
        <taxon>Pseudomonadati</taxon>
        <taxon>Planctomycetota</taxon>
        <taxon>Planctomycetia</taxon>
        <taxon>Pirellulales</taxon>
        <taxon>Thermoguttaceae</taxon>
        <taxon>Thermogutta</taxon>
    </lineage>
</organism>
<dbReference type="Proteomes" id="UP000215086">
    <property type="component" value="Chromosome"/>
</dbReference>
<evidence type="ECO:0000313" key="2">
    <source>
        <dbReference type="Proteomes" id="UP000215086"/>
    </source>
</evidence>
<dbReference type="PROSITE" id="PS51257">
    <property type="entry name" value="PROKAR_LIPOPROTEIN"/>
    <property type="match status" value="1"/>
</dbReference>
<accession>A0A286RAI3</accession>
<keyword evidence="2" id="KW-1185">Reference proteome</keyword>
<gene>
    <name evidence="1" type="ORF">THTE_0383</name>
</gene>
<dbReference type="EMBL" id="CP018477">
    <property type="protein sequence ID" value="ASV72985.1"/>
    <property type="molecule type" value="Genomic_DNA"/>
</dbReference>
<dbReference type="KEGG" id="ttf:THTE_0383"/>
<proteinExistence type="predicted"/>
<evidence type="ECO:0008006" key="3">
    <source>
        <dbReference type="Google" id="ProtNLM"/>
    </source>
</evidence>
<dbReference type="RefSeq" id="WP_095413739.1">
    <property type="nucleotide sequence ID" value="NZ_CP018477.1"/>
</dbReference>
<evidence type="ECO:0000313" key="1">
    <source>
        <dbReference type="EMBL" id="ASV72985.1"/>
    </source>
</evidence>
<sequence>MTRTGRAILAVSGGLSIAWGALIAGACQLPSDNGDVAILLRADKNGVGQEAAAEAWQRIVNQGPAVLPALFEAASQANPVALNWIVTAADRIVDLERASSRKIPDAVFLSVVENRAAHAKIRWWAWQRLQEQSPQLAAKILENSLDDPAPQLRRAAVEAAIQKLGDLDGLLTRGEDVAARRNVAARLETIFEAARDKDQVEKIAGWLGQLGKPVDLAAHYGYIRSWLVVGPFDNTRDGGFDTRFPPEERLDPHQKYPGKHGEVAWKAVTTDDIHGRVDLNAILAEEKGVVAYAWAVVEVEKEQPAEIRWATPNATKLWVNGQLLGVFHVYHSGYEDDQYRVECRLKPGKNDILLKICQNEQTQDWARPWEFRLRVCDALGGGIGQR</sequence>